<keyword evidence="3" id="KW-0949">S-adenosyl-L-methionine</keyword>
<evidence type="ECO:0000313" key="5">
    <source>
        <dbReference type="EMBL" id="OLP53243.1"/>
    </source>
</evidence>
<feature type="transmembrane region" description="Helical" evidence="4">
    <location>
        <begin position="38"/>
        <end position="58"/>
    </location>
</feature>
<feature type="transmembrane region" description="Helical" evidence="4">
    <location>
        <begin position="70"/>
        <end position="98"/>
    </location>
</feature>
<dbReference type="InterPro" id="IPR029063">
    <property type="entry name" value="SAM-dependent_MTases_sf"/>
</dbReference>
<sequence>MLMFRRHLLPWLKVLLCQGLALAIVLALLPMLPEGWRFGPGWVLLFEGALAALIGLVLRLPRIFLPIQLFLPLLVLYSDALPGWAYLVAFLLCLLLYWNSATEQVPLYLTNGRTAAALAALARERGARSLADLGSGLGDVVVRVARACPDVAVAGIETAPLAFALSRLRVALARAGNARIHYRSLWDEDLAAYDLVYCFLSPVPMPRLYEKALREMRPGTLLVSNSFIVPDVAPERVIEVEDGRRTRLHVYRMRG</sequence>
<keyword evidence="4" id="KW-1133">Transmembrane helix</keyword>
<feature type="transmembrane region" description="Helical" evidence="4">
    <location>
        <begin position="12"/>
        <end position="32"/>
    </location>
</feature>
<gene>
    <name evidence="5" type="ORF">BJF92_00255</name>
</gene>
<keyword evidence="4" id="KW-0812">Transmembrane</keyword>
<evidence type="ECO:0000256" key="1">
    <source>
        <dbReference type="ARBA" id="ARBA00022603"/>
    </source>
</evidence>
<evidence type="ECO:0000256" key="4">
    <source>
        <dbReference type="SAM" id="Phobius"/>
    </source>
</evidence>
<proteinExistence type="predicted"/>
<evidence type="ECO:0000313" key="6">
    <source>
        <dbReference type="Proteomes" id="UP000186143"/>
    </source>
</evidence>
<dbReference type="Proteomes" id="UP000186143">
    <property type="component" value="Unassembled WGS sequence"/>
</dbReference>
<dbReference type="Gene3D" id="3.40.50.150">
    <property type="entry name" value="Vaccinia Virus protein VP39"/>
    <property type="match status" value="1"/>
</dbReference>
<dbReference type="PANTHER" id="PTHR13610:SF9">
    <property type="entry name" value="FI06469P"/>
    <property type="match status" value="1"/>
</dbReference>
<dbReference type="AlphaFoldDB" id="A0A1Q9AEA0"/>
<dbReference type="InterPro" id="IPR026170">
    <property type="entry name" value="FAM173A/B"/>
</dbReference>
<dbReference type="PANTHER" id="PTHR13610">
    <property type="entry name" value="METHYLTRANSFERASE DOMAIN-CONTAINING PROTEIN"/>
    <property type="match status" value="1"/>
</dbReference>
<dbReference type="STRING" id="1672749.BJF92_00255"/>
<organism evidence="5 6">
    <name type="scientific">Xaviernesmea rhizosphaerae</name>
    <dbReference type="NCBI Taxonomy" id="1672749"/>
    <lineage>
        <taxon>Bacteria</taxon>
        <taxon>Pseudomonadati</taxon>
        <taxon>Pseudomonadota</taxon>
        <taxon>Alphaproteobacteria</taxon>
        <taxon>Hyphomicrobiales</taxon>
        <taxon>Rhizobiaceae</taxon>
        <taxon>Rhizobium/Agrobacterium group</taxon>
        <taxon>Xaviernesmea</taxon>
    </lineage>
</organism>
<dbReference type="RefSeq" id="WP_075636478.1">
    <property type="nucleotide sequence ID" value="NZ_MKIO01000040.1"/>
</dbReference>
<evidence type="ECO:0000256" key="2">
    <source>
        <dbReference type="ARBA" id="ARBA00022679"/>
    </source>
</evidence>
<dbReference type="GO" id="GO:0016279">
    <property type="term" value="F:protein-lysine N-methyltransferase activity"/>
    <property type="evidence" value="ECO:0007669"/>
    <property type="project" value="InterPro"/>
</dbReference>
<keyword evidence="4" id="KW-0472">Membrane</keyword>
<protein>
    <recommendedName>
        <fullName evidence="7">Class I SAM-dependent methyltransferase</fullName>
    </recommendedName>
</protein>
<dbReference type="CDD" id="cd02440">
    <property type="entry name" value="AdoMet_MTases"/>
    <property type="match status" value="1"/>
</dbReference>
<dbReference type="GO" id="GO:0032259">
    <property type="term" value="P:methylation"/>
    <property type="evidence" value="ECO:0007669"/>
    <property type="project" value="UniProtKB-KW"/>
</dbReference>
<dbReference type="OrthoDB" id="281208at2"/>
<reference evidence="5 6" key="1">
    <citation type="submission" date="2016-09" db="EMBL/GenBank/DDBJ databases">
        <title>Rhizobium sp. nov., a novel species isolated from the rice rhizosphere.</title>
        <authorList>
            <person name="Zhao J."/>
            <person name="Zhang X."/>
        </authorList>
    </citation>
    <scope>NUCLEOTIDE SEQUENCE [LARGE SCALE GENOMIC DNA]</scope>
    <source>
        <strain evidence="5 6">MH17</strain>
    </source>
</reference>
<accession>A0A1Q9AEA0</accession>
<keyword evidence="1" id="KW-0489">Methyltransferase</keyword>
<comment type="caution">
    <text evidence="5">The sequence shown here is derived from an EMBL/GenBank/DDBJ whole genome shotgun (WGS) entry which is preliminary data.</text>
</comment>
<dbReference type="EMBL" id="MKIO01000040">
    <property type="protein sequence ID" value="OLP53243.1"/>
    <property type="molecule type" value="Genomic_DNA"/>
</dbReference>
<evidence type="ECO:0008006" key="7">
    <source>
        <dbReference type="Google" id="ProtNLM"/>
    </source>
</evidence>
<name>A0A1Q9AEA0_9HYPH</name>
<dbReference type="SUPFAM" id="SSF53335">
    <property type="entry name" value="S-adenosyl-L-methionine-dependent methyltransferases"/>
    <property type="match status" value="1"/>
</dbReference>
<keyword evidence="2" id="KW-0808">Transferase</keyword>
<evidence type="ECO:0000256" key="3">
    <source>
        <dbReference type="ARBA" id="ARBA00022691"/>
    </source>
</evidence>